<dbReference type="AlphaFoldDB" id="A0A1I7X6K5"/>
<evidence type="ECO:0000313" key="2">
    <source>
        <dbReference type="Proteomes" id="UP000095283"/>
    </source>
</evidence>
<organism evidence="2 3">
    <name type="scientific">Heterorhabditis bacteriophora</name>
    <name type="common">Entomopathogenic nematode worm</name>
    <dbReference type="NCBI Taxonomy" id="37862"/>
    <lineage>
        <taxon>Eukaryota</taxon>
        <taxon>Metazoa</taxon>
        <taxon>Ecdysozoa</taxon>
        <taxon>Nematoda</taxon>
        <taxon>Chromadorea</taxon>
        <taxon>Rhabditida</taxon>
        <taxon>Rhabditina</taxon>
        <taxon>Rhabditomorpha</taxon>
        <taxon>Strongyloidea</taxon>
        <taxon>Heterorhabditidae</taxon>
        <taxon>Heterorhabditis</taxon>
    </lineage>
</organism>
<keyword evidence="1" id="KW-0812">Transmembrane</keyword>
<keyword evidence="1" id="KW-0472">Membrane</keyword>
<protein>
    <submittedName>
        <fullName evidence="3">ANF_receptor domain-containing protein</fullName>
    </submittedName>
</protein>
<evidence type="ECO:0000313" key="3">
    <source>
        <dbReference type="WBParaSite" id="Hba_13197"/>
    </source>
</evidence>
<reference evidence="3" key="1">
    <citation type="submission" date="2016-11" db="UniProtKB">
        <authorList>
            <consortium name="WormBaseParasite"/>
        </authorList>
    </citation>
    <scope>IDENTIFICATION</scope>
</reference>
<sequence length="66" mass="7624">MRSKVRDGSLDSAIIAAKLLSDKKRNHLTSVNLISSLTLLIYRSFLLSVRLIYHQSIILLYQNFKF</sequence>
<feature type="transmembrane region" description="Helical" evidence="1">
    <location>
        <begin position="33"/>
        <end position="53"/>
    </location>
</feature>
<name>A0A1I7X6K5_HETBA</name>
<dbReference type="Proteomes" id="UP000095283">
    <property type="component" value="Unplaced"/>
</dbReference>
<accession>A0A1I7X6K5</accession>
<proteinExistence type="predicted"/>
<evidence type="ECO:0000256" key="1">
    <source>
        <dbReference type="SAM" id="Phobius"/>
    </source>
</evidence>
<keyword evidence="1" id="KW-1133">Transmembrane helix</keyword>
<keyword evidence="2" id="KW-1185">Reference proteome</keyword>
<dbReference type="WBParaSite" id="Hba_13197">
    <property type="protein sequence ID" value="Hba_13197"/>
    <property type="gene ID" value="Hba_13197"/>
</dbReference>